<name>A0ABT7PJX8_9BACT</name>
<feature type="region of interest" description="Disordered" evidence="1">
    <location>
        <begin position="192"/>
        <end position="216"/>
    </location>
</feature>
<evidence type="ECO:0000313" key="3">
    <source>
        <dbReference type="Proteomes" id="UP001239462"/>
    </source>
</evidence>
<reference evidence="2 3" key="1">
    <citation type="submission" date="2023-06" db="EMBL/GenBank/DDBJ databases">
        <title>Roseiconus lacunae JC819 isolated from Gulf of Mannar region, Tamil Nadu.</title>
        <authorList>
            <person name="Pk S."/>
            <person name="Ch S."/>
            <person name="Ch V.R."/>
        </authorList>
    </citation>
    <scope>NUCLEOTIDE SEQUENCE [LARGE SCALE GENOMIC DNA]</scope>
    <source>
        <strain evidence="2 3">JC819</strain>
    </source>
</reference>
<keyword evidence="3" id="KW-1185">Reference proteome</keyword>
<protein>
    <submittedName>
        <fullName evidence="2">HEAT repeat domain-containing protein</fullName>
    </submittedName>
</protein>
<dbReference type="InterPro" id="IPR016024">
    <property type="entry name" value="ARM-type_fold"/>
</dbReference>
<evidence type="ECO:0000313" key="2">
    <source>
        <dbReference type="EMBL" id="MDM4016800.1"/>
    </source>
</evidence>
<dbReference type="InterPro" id="IPR011989">
    <property type="entry name" value="ARM-like"/>
</dbReference>
<proteinExistence type="predicted"/>
<dbReference type="SMART" id="SM00567">
    <property type="entry name" value="EZ_HEAT"/>
    <property type="match status" value="3"/>
</dbReference>
<evidence type="ECO:0000256" key="1">
    <source>
        <dbReference type="SAM" id="MobiDB-lite"/>
    </source>
</evidence>
<dbReference type="Pfam" id="PF13646">
    <property type="entry name" value="HEAT_2"/>
    <property type="match status" value="1"/>
</dbReference>
<dbReference type="Proteomes" id="UP001239462">
    <property type="component" value="Unassembled WGS sequence"/>
</dbReference>
<accession>A0ABT7PJX8</accession>
<dbReference type="SUPFAM" id="SSF48371">
    <property type="entry name" value="ARM repeat"/>
    <property type="match status" value="1"/>
</dbReference>
<feature type="compositionally biased region" description="Basic and acidic residues" evidence="1">
    <location>
        <begin position="203"/>
        <end position="216"/>
    </location>
</feature>
<dbReference type="InterPro" id="IPR004155">
    <property type="entry name" value="PBS_lyase_HEAT"/>
</dbReference>
<organism evidence="2 3">
    <name type="scientific">Roseiconus lacunae</name>
    <dbReference type="NCBI Taxonomy" id="2605694"/>
    <lineage>
        <taxon>Bacteria</taxon>
        <taxon>Pseudomonadati</taxon>
        <taxon>Planctomycetota</taxon>
        <taxon>Planctomycetia</taxon>
        <taxon>Pirellulales</taxon>
        <taxon>Pirellulaceae</taxon>
        <taxon>Roseiconus</taxon>
    </lineage>
</organism>
<gene>
    <name evidence="2" type="ORF">QTN89_15245</name>
</gene>
<dbReference type="RefSeq" id="WP_160149741.1">
    <property type="nucleotide sequence ID" value="NZ_CP141221.1"/>
</dbReference>
<comment type="caution">
    <text evidence="2">The sequence shown here is derived from an EMBL/GenBank/DDBJ whole genome shotgun (WGS) entry which is preliminary data.</text>
</comment>
<dbReference type="EMBL" id="JASZZN010000010">
    <property type="protein sequence ID" value="MDM4016800.1"/>
    <property type="molecule type" value="Genomic_DNA"/>
</dbReference>
<sequence length="216" mass="24020">MYALKTVNPYFTMRAWKKDTELGVTDHERLKQLRSLSDQVAEMPESDQQFWAGHLERIIDNDPSAEMRFHAVQAAGSLKSSEESLRLIQKGLSDESIKVQTACCRSLGNRNEPEAVQILAQTLGSTTELDVKHSAIAALKNHQGDMPVDALRVILEDQDPATVYLAMDSLRDVMGKDHGSDPKAWIAAIDATRGPMTPGDDTGDIRFAERESRELK</sequence>
<dbReference type="Gene3D" id="1.25.10.10">
    <property type="entry name" value="Leucine-rich Repeat Variant"/>
    <property type="match status" value="1"/>
</dbReference>